<dbReference type="PANTHER" id="PTHR43401">
    <property type="entry name" value="L-THREONINE 3-DEHYDROGENASE"/>
    <property type="match status" value="1"/>
</dbReference>
<evidence type="ECO:0000256" key="1">
    <source>
        <dbReference type="ARBA" id="ARBA00023002"/>
    </source>
</evidence>
<dbReference type="AlphaFoldDB" id="A0A1H6CAL2"/>
<proteinExistence type="predicted"/>
<name>A0A1H6CAL2_9HYPH</name>
<protein>
    <submittedName>
        <fullName evidence="4">2-desacetyl-2-hydroxyethyl bacteriochlorophyllide A dehydrogenase</fullName>
    </submittedName>
</protein>
<evidence type="ECO:0000313" key="4">
    <source>
        <dbReference type="EMBL" id="SEG69406.1"/>
    </source>
</evidence>
<dbReference type="EMBL" id="FNUY01000009">
    <property type="protein sequence ID" value="SEG69406.1"/>
    <property type="molecule type" value="Genomic_DNA"/>
</dbReference>
<keyword evidence="5" id="KW-1185">Reference proteome</keyword>
<dbReference type="Gene3D" id="3.40.50.720">
    <property type="entry name" value="NAD(P)-binding Rossmann-like Domain"/>
    <property type="match status" value="1"/>
</dbReference>
<gene>
    <name evidence="4" type="ORF">SAMN04488115_109146</name>
</gene>
<dbReference type="Pfam" id="PF00107">
    <property type="entry name" value="ADH_zinc_N"/>
    <property type="match status" value="1"/>
</dbReference>
<dbReference type="InterPro" id="IPR011032">
    <property type="entry name" value="GroES-like_sf"/>
</dbReference>
<evidence type="ECO:0000313" key="5">
    <source>
        <dbReference type="Proteomes" id="UP000236743"/>
    </source>
</evidence>
<dbReference type="SUPFAM" id="SSF50129">
    <property type="entry name" value="GroES-like"/>
    <property type="match status" value="1"/>
</dbReference>
<feature type="domain" description="Alcohol dehydrogenase-like N-terminal" evidence="3">
    <location>
        <begin position="27"/>
        <end position="133"/>
    </location>
</feature>
<dbReference type="InterPro" id="IPR050129">
    <property type="entry name" value="Zn_alcohol_dh"/>
</dbReference>
<dbReference type="SUPFAM" id="SSF51735">
    <property type="entry name" value="NAD(P)-binding Rossmann-fold domains"/>
    <property type="match status" value="1"/>
</dbReference>
<dbReference type="InterPro" id="IPR013154">
    <property type="entry name" value="ADH-like_N"/>
</dbReference>
<dbReference type="Gene3D" id="3.90.180.10">
    <property type="entry name" value="Medium-chain alcohol dehydrogenases, catalytic domain"/>
    <property type="match status" value="1"/>
</dbReference>
<feature type="domain" description="Alcohol dehydrogenase-like C-terminal" evidence="2">
    <location>
        <begin position="171"/>
        <end position="297"/>
    </location>
</feature>
<dbReference type="Pfam" id="PF08240">
    <property type="entry name" value="ADH_N"/>
    <property type="match status" value="1"/>
</dbReference>
<dbReference type="GO" id="GO:0016491">
    <property type="term" value="F:oxidoreductase activity"/>
    <property type="evidence" value="ECO:0007669"/>
    <property type="project" value="UniProtKB-KW"/>
</dbReference>
<organism evidence="4 5">
    <name type="scientific">Bosea lathyri</name>
    <dbReference type="NCBI Taxonomy" id="1036778"/>
    <lineage>
        <taxon>Bacteria</taxon>
        <taxon>Pseudomonadati</taxon>
        <taxon>Pseudomonadota</taxon>
        <taxon>Alphaproteobacteria</taxon>
        <taxon>Hyphomicrobiales</taxon>
        <taxon>Boseaceae</taxon>
        <taxon>Bosea</taxon>
    </lineage>
</organism>
<dbReference type="InterPro" id="IPR036291">
    <property type="entry name" value="NAD(P)-bd_dom_sf"/>
</dbReference>
<keyword evidence="1" id="KW-0560">Oxidoreductase</keyword>
<evidence type="ECO:0000259" key="3">
    <source>
        <dbReference type="Pfam" id="PF08240"/>
    </source>
</evidence>
<sequence length="343" mass="35793">MDMQSLVCRTPGDIAVEERGRPAPLSPGWALVETAYAGICGTDYHIYEGKHPFLNYPRVIGHELSGIVADPNASDVLRKGDRVVINPYLACGRCGACRKGRPNCCEAIEVLGVHRDGGMCEQIAVPEGNLIPAGSLSLRDAAMVEFLAIGAHAVRRAGSGQGSALVVGVGPIGLGVAIFARIAGFDVTLADASAGRIEQAEAVLGVNGGILVGDAEAAARVRGVSPGGFDVVFDATGNARSMMAGFQHVAHGGTYVLVSVVKDDITFSDPEFHKREMSLIASRNATAVDFEHVIASIAAGLVPLDRLATHETTLQDAAEDLPRWATQKEGLIKALIRIGAPAA</sequence>
<evidence type="ECO:0000259" key="2">
    <source>
        <dbReference type="Pfam" id="PF00107"/>
    </source>
</evidence>
<dbReference type="PANTHER" id="PTHR43401:SF3">
    <property type="entry name" value="L-GALACTONATE-5-DEHYDROGENASE"/>
    <property type="match status" value="1"/>
</dbReference>
<reference evidence="4 5" key="1">
    <citation type="submission" date="2016-10" db="EMBL/GenBank/DDBJ databases">
        <authorList>
            <person name="de Groot N.N."/>
        </authorList>
    </citation>
    <scope>NUCLEOTIDE SEQUENCE [LARGE SCALE GENOMIC DNA]</scope>
    <source>
        <strain evidence="4 5">DSM 26656</strain>
    </source>
</reference>
<accession>A0A1H6CAL2</accession>
<dbReference type="Proteomes" id="UP000236743">
    <property type="component" value="Unassembled WGS sequence"/>
</dbReference>
<dbReference type="InterPro" id="IPR013149">
    <property type="entry name" value="ADH-like_C"/>
</dbReference>
<dbReference type="CDD" id="cd08261">
    <property type="entry name" value="Zn_ADH7"/>
    <property type="match status" value="1"/>
</dbReference>